<dbReference type="AlphaFoldDB" id="A0A517ZVA9"/>
<dbReference type="Proteomes" id="UP000319383">
    <property type="component" value="Chromosome"/>
</dbReference>
<protein>
    <submittedName>
        <fullName evidence="2">Demethylrebeccamycin-D-glucose O-methyltransferase</fullName>
        <ecNumber evidence="2">2.1.1.164</ecNumber>
    </submittedName>
</protein>
<evidence type="ECO:0000313" key="3">
    <source>
        <dbReference type="Proteomes" id="UP000319383"/>
    </source>
</evidence>
<dbReference type="GO" id="GO:0008757">
    <property type="term" value="F:S-adenosylmethionine-dependent methyltransferase activity"/>
    <property type="evidence" value="ECO:0007669"/>
    <property type="project" value="InterPro"/>
</dbReference>
<proteinExistence type="predicted"/>
<dbReference type="SUPFAM" id="SSF53335">
    <property type="entry name" value="S-adenosyl-L-methionine-dependent methyltransferases"/>
    <property type="match status" value="1"/>
</dbReference>
<dbReference type="KEGG" id="sdyn:Mal52_49420"/>
<dbReference type="CDD" id="cd02440">
    <property type="entry name" value="AdoMet_MTases"/>
    <property type="match status" value="1"/>
</dbReference>
<dbReference type="EMBL" id="CP036276">
    <property type="protein sequence ID" value="QDU46422.1"/>
    <property type="molecule type" value="Genomic_DNA"/>
</dbReference>
<dbReference type="Pfam" id="PF08241">
    <property type="entry name" value="Methyltransf_11"/>
    <property type="match status" value="1"/>
</dbReference>
<dbReference type="GO" id="GO:0032259">
    <property type="term" value="P:methylation"/>
    <property type="evidence" value="ECO:0007669"/>
    <property type="project" value="UniProtKB-KW"/>
</dbReference>
<accession>A0A517ZVA9</accession>
<keyword evidence="3" id="KW-1185">Reference proteome</keyword>
<dbReference type="InterPro" id="IPR013216">
    <property type="entry name" value="Methyltransf_11"/>
</dbReference>
<dbReference type="InterPro" id="IPR029063">
    <property type="entry name" value="SAM-dependent_MTases_sf"/>
</dbReference>
<dbReference type="EC" id="2.1.1.164" evidence="2"/>
<sequence length="227" mass="24929">MPLQRILEPEVMDSAQEAIDYDTMDHSNVNRVFVDDLLAFSQFEKPSVTEMRVLDVGTGTAQIPVELCGRQLPLHVTGVDLAEEMLKVGNQNVAAAGFAQNITLERVDAKQLPYAAGTFDAVISNSIVHHIPDPLQVIAEMARVVRAGGVLFVRDLLRPDDEAELEQLVSTYAADTNNEQRQLFRQSLYAALTVAEVKSLLTTAGLPAQWCAQTTDRHWTIAGRCGV</sequence>
<keyword evidence="2" id="KW-0489">Methyltransferase</keyword>
<name>A0A517ZVA9_9PLAN</name>
<dbReference type="PANTHER" id="PTHR43591:SF24">
    <property type="entry name" value="2-METHOXY-6-POLYPRENYL-1,4-BENZOQUINOL METHYLASE, MITOCHONDRIAL"/>
    <property type="match status" value="1"/>
</dbReference>
<organism evidence="2 3">
    <name type="scientific">Symmachiella dynata</name>
    <dbReference type="NCBI Taxonomy" id="2527995"/>
    <lineage>
        <taxon>Bacteria</taxon>
        <taxon>Pseudomonadati</taxon>
        <taxon>Planctomycetota</taxon>
        <taxon>Planctomycetia</taxon>
        <taxon>Planctomycetales</taxon>
        <taxon>Planctomycetaceae</taxon>
        <taxon>Symmachiella</taxon>
    </lineage>
</organism>
<dbReference type="PANTHER" id="PTHR43591">
    <property type="entry name" value="METHYLTRANSFERASE"/>
    <property type="match status" value="1"/>
</dbReference>
<evidence type="ECO:0000313" key="2">
    <source>
        <dbReference type="EMBL" id="QDU46422.1"/>
    </source>
</evidence>
<dbReference type="RefSeq" id="WP_145378937.1">
    <property type="nucleotide sequence ID" value="NZ_CP036276.1"/>
</dbReference>
<feature type="domain" description="Methyltransferase type 11" evidence="1">
    <location>
        <begin position="54"/>
        <end position="153"/>
    </location>
</feature>
<dbReference type="GO" id="GO:0102082">
    <property type="term" value="F:demethylrebeccamycin--D-glucose O-methyltransferase activity"/>
    <property type="evidence" value="ECO:0007669"/>
    <property type="project" value="UniProtKB-EC"/>
</dbReference>
<evidence type="ECO:0000259" key="1">
    <source>
        <dbReference type="Pfam" id="PF08241"/>
    </source>
</evidence>
<reference evidence="2 3" key="1">
    <citation type="submission" date="2019-02" db="EMBL/GenBank/DDBJ databases">
        <title>Deep-cultivation of Planctomycetes and their phenomic and genomic characterization uncovers novel biology.</title>
        <authorList>
            <person name="Wiegand S."/>
            <person name="Jogler M."/>
            <person name="Boedeker C."/>
            <person name="Pinto D."/>
            <person name="Vollmers J."/>
            <person name="Rivas-Marin E."/>
            <person name="Kohn T."/>
            <person name="Peeters S.H."/>
            <person name="Heuer A."/>
            <person name="Rast P."/>
            <person name="Oberbeckmann S."/>
            <person name="Bunk B."/>
            <person name="Jeske O."/>
            <person name="Meyerdierks A."/>
            <person name="Storesund J.E."/>
            <person name="Kallscheuer N."/>
            <person name="Luecker S."/>
            <person name="Lage O.M."/>
            <person name="Pohl T."/>
            <person name="Merkel B.J."/>
            <person name="Hornburger P."/>
            <person name="Mueller R.-W."/>
            <person name="Bruemmer F."/>
            <person name="Labrenz M."/>
            <person name="Spormann A.M."/>
            <person name="Op den Camp H."/>
            <person name="Overmann J."/>
            <person name="Amann R."/>
            <person name="Jetten M.S.M."/>
            <person name="Mascher T."/>
            <person name="Medema M.H."/>
            <person name="Devos D.P."/>
            <person name="Kaster A.-K."/>
            <person name="Ovreas L."/>
            <person name="Rohde M."/>
            <person name="Galperin M.Y."/>
            <person name="Jogler C."/>
        </authorList>
    </citation>
    <scope>NUCLEOTIDE SEQUENCE [LARGE SCALE GENOMIC DNA]</scope>
    <source>
        <strain evidence="2 3">Mal52</strain>
    </source>
</reference>
<dbReference type="Gene3D" id="3.40.50.150">
    <property type="entry name" value="Vaccinia Virus protein VP39"/>
    <property type="match status" value="1"/>
</dbReference>
<gene>
    <name evidence="2" type="primary">rebM</name>
    <name evidence="2" type="ORF">Mal52_49420</name>
</gene>
<keyword evidence="2" id="KW-0808">Transferase</keyword>